<accession>A0A7I8DB67</accession>
<reference evidence="1 2" key="1">
    <citation type="submission" date="2020-08" db="EMBL/GenBank/DDBJ databases">
        <title>Complete Genome Sequence of Effusibacillus dendaii Strain skT53, Isolated from Farmland soil.</title>
        <authorList>
            <person name="Konishi T."/>
            <person name="Kawasaki H."/>
        </authorList>
    </citation>
    <scope>NUCLEOTIDE SEQUENCE [LARGE SCALE GENOMIC DNA]</scope>
    <source>
        <strain evidence="2">skT53</strain>
    </source>
</reference>
<dbReference type="EMBL" id="AP023366">
    <property type="protein sequence ID" value="BCJ85760.1"/>
    <property type="molecule type" value="Genomic_DNA"/>
</dbReference>
<keyword evidence="2" id="KW-1185">Reference proteome</keyword>
<proteinExistence type="predicted"/>
<evidence type="ECO:0000313" key="2">
    <source>
        <dbReference type="Proteomes" id="UP000593802"/>
    </source>
</evidence>
<evidence type="ECO:0008006" key="3">
    <source>
        <dbReference type="Google" id="ProtNLM"/>
    </source>
</evidence>
<protein>
    <recommendedName>
        <fullName evidence="3">RNHCP domain-containing protein</fullName>
    </recommendedName>
</protein>
<evidence type="ECO:0000313" key="1">
    <source>
        <dbReference type="EMBL" id="BCJ85760.1"/>
    </source>
</evidence>
<dbReference type="AlphaFoldDB" id="A0A7I8DB67"/>
<sequence>MHYVCPICNGIRPLQMKCPRCQMDLENNGPLTDFVGPYSPYELSPRMEKGTDQCLHLLSCPMCGNESYAFIQNDVI</sequence>
<dbReference type="KEGG" id="eff:skT53_07450"/>
<gene>
    <name evidence="1" type="ORF">skT53_07450</name>
</gene>
<organism evidence="1 2">
    <name type="scientific">Effusibacillus dendaii</name>
    <dbReference type="NCBI Taxonomy" id="2743772"/>
    <lineage>
        <taxon>Bacteria</taxon>
        <taxon>Bacillati</taxon>
        <taxon>Bacillota</taxon>
        <taxon>Bacilli</taxon>
        <taxon>Bacillales</taxon>
        <taxon>Alicyclobacillaceae</taxon>
        <taxon>Effusibacillus</taxon>
    </lineage>
</organism>
<name>A0A7I8DB67_9BACL</name>
<dbReference type="Proteomes" id="UP000593802">
    <property type="component" value="Chromosome"/>
</dbReference>